<proteinExistence type="predicted"/>
<protein>
    <submittedName>
        <fullName evidence="1">Uncharacterized protein</fullName>
    </submittedName>
</protein>
<sequence>MTSAPLDDGRSTRFIATCKRSVDKELVIQDLACIEISLLAFKESALMGLNKPDSAAPASVGAIWVEADGVVHCYLCEQLSPSY</sequence>
<accession>A0A2X2DB88</accession>
<dbReference type="EMBL" id="UAUF01000015">
    <property type="protein sequence ID" value="SPZ16644.1"/>
    <property type="molecule type" value="Genomic_DNA"/>
</dbReference>
<name>A0A2X2DB88_PSELU</name>
<organism evidence="1 2">
    <name type="scientific">Pseudomonas luteola</name>
    <dbReference type="NCBI Taxonomy" id="47886"/>
    <lineage>
        <taxon>Bacteria</taxon>
        <taxon>Pseudomonadati</taxon>
        <taxon>Pseudomonadota</taxon>
        <taxon>Gammaproteobacteria</taxon>
        <taxon>Pseudomonadales</taxon>
        <taxon>Pseudomonadaceae</taxon>
        <taxon>Pseudomonas</taxon>
    </lineage>
</organism>
<gene>
    <name evidence="1" type="ORF">NCTC11842_05678</name>
</gene>
<dbReference type="AlphaFoldDB" id="A0A2X2DB88"/>
<evidence type="ECO:0000313" key="1">
    <source>
        <dbReference type="EMBL" id="SPZ16644.1"/>
    </source>
</evidence>
<reference evidence="1 2" key="1">
    <citation type="submission" date="2018-06" db="EMBL/GenBank/DDBJ databases">
        <authorList>
            <consortium name="Pathogen Informatics"/>
            <person name="Doyle S."/>
        </authorList>
    </citation>
    <scope>NUCLEOTIDE SEQUENCE [LARGE SCALE GENOMIC DNA]</scope>
    <source>
        <strain evidence="1 2">NCTC11842</strain>
    </source>
</reference>
<dbReference type="Proteomes" id="UP000250443">
    <property type="component" value="Unassembled WGS sequence"/>
</dbReference>
<evidence type="ECO:0000313" key="2">
    <source>
        <dbReference type="Proteomes" id="UP000250443"/>
    </source>
</evidence>